<accession>A0ABP8N407</accession>
<dbReference type="Pfam" id="PF10728">
    <property type="entry name" value="DUF2520"/>
    <property type="match status" value="1"/>
</dbReference>
<dbReference type="InterPro" id="IPR008927">
    <property type="entry name" value="6-PGluconate_DH-like_C_sf"/>
</dbReference>
<dbReference type="InterPro" id="IPR037108">
    <property type="entry name" value="TM1727-like_C_sf"/>
</dbReference>
<protein>
    <submittedName>
        <fullName evidence="2">DUF2520 domain-containing protein</fullName>
    </submittedName>
</protein>
<dbReference type="Proteomes" id="UP001501410">
    <property type="component" value="Unassembled WGS sequence"/>
</dbReference>
<sequence length="256" mass="27807">MNYYLIGSGKMASFLARCLHAAHAPVKGIFARNKEKSAIIAAQTGVPLMDRLTDIPDEPGTMCLICVPDAAIETVAGETGLKKHMIMVHTSGNTDIAVLGMHAAHYGCLWPIASISAHIKPLTEPVPVCIDASDSDTLEALRATAEKCFSPVVVADTGQRQILHLSAVLTQNFANHLFAVAEDLCTANGLSANLLKPMLHEWLRTLDQTPAREIQTGPALRGDTNTLQKHRDLLTEMPELLRIYDSLTDSIRKMYG</sequence>
<reference evidence="3" key="1">
    <citation type="journal article" date="2019" name="Int. J. Syst. Evol. Microbiol.">
        <title>The Global Catalogue of Microorganisms (GCM) 10K type strain sequencing project: providing services to taxonomists for standard genome sequencing and annotation.</title>
        <authorList>
            <consortium name="The Broad Institute Genomics Platform"/>
            <consortium name="The Broad Institute Genome Sequencing Center for Infectious Disease"/>
            <person name="Wu L."/>
            <person name="Ma J."/>
        </authorList>
    </citation>
    <scope>NUCLEOTIDE SEQUENCE [LARGE SCALE GENOMIC DNA]</scope>
    <source>
        <strain evidence="3">JCM 31921</strain>
    </source>
</reference>
<keyword evidence="3" id="KW-1185">Reference proteome</keyword>
<evidence type="ECO:0000259" key="1">
    <source>
        <dbReference type="Pfam" id="PF10728"/>
    </source>
</evidence>
<dbReference type="EMBL" id="BAABEZ010000024">
    <property type="protein sequence ID" value="GAA4459168.1"/>
    <property type="molecule type" value="Genomic_DNA"/>
</dbReference>
<dbReference type="Gene3D" id="3.40.50.720">
    <property type="entry name" value="NAD(P)-binding Rossmann-like Domain"/>
    <property type="match status" value="1"/>
</dbReference>
<dbReference type="SUPFAM" id="SSF48179">
    <property type="entry name" value="6-phosphogluconate dehydrogenase C-terminal domain-like"/>
    <property type="match status" value="1"/>
</dbReference>
<comment type="caution">
    <text evidence="2">The sequence shown here is derived from an EMBL/GenBank/DDBJ whole genome shotgun (WGS) entry which is preliminary data.</text>
</comment>
<gene>
    <name evidence="2" type="ORF">GCM10023092_28610</name>
</gene>
<evidence type="ECO:0000313" key="2">
    <source>
        <dbReference type="EMBL" id="GAA4459168.1"/>
    </source>
</evidence>
<proteinExistence type="predicted"/>
<name>A0ABP8N407_9BACT</name>
<feature type="domain" description="DUF2520" evidence="1">
    <location>
        <begin position="126"/>
        <end position="250"/>
    </location>
</feature>
<dbReference type="SUPFAM" id="SSF51735">
    <property type="entry name" value="NAD(P)-binding Rossmann-fold domains"/>
    <property type="match status" value="1"/>
</dbReference>
<dbReference type="RefSeq" id="WP_344828697.1">
    <property type="nucleotide sequence ID" value="NZ_BAABEZ010000024.1"/>
</dbReference>
<dbReference type="InterPro" id="IPR036291">
    <property type="entry name" value="NAD(P)-bd_dom_sf"/>
</dbReference>
<dbReference type="InterPro" id="IPR018931">
    <property type="entry name" value="DUF2520"/>
</dbReference>
<dbReference type="PANTHER" id="PTHR40459:SF1">
    <property type="entry name" value="CONSERVED HYPOTHETICAL ALANINE AND LEUCINE RICH PROTEIN"/>
    <property type="match status" value="1"/>
</dbReference>
<evidence type="ECO:0000313" key="3">
    <source>
        <dbReference type="Proteomes" id="UP001501410"/>
    </source>
</evidence>
<dbReference type="PANTHER" id="PTHR40459">
    <property type="entry name" value="CONSERVED HYPOTHETICAL ALANINE AND LEUCINE RICH PROTEIN"/>
    <property type="match status" value="1"/>
</dbReference>
<dbReference type="Gene3D" id="1.10.1040.20">
    <property type="entry name" value="ProC-like, C-terminal domain"/>
    <property type="match status" value="1"/>
</dbReference>
<organism evidence="2 3">
    <name type="scientific">Rurimicrobium arvi</name>
    <dbReference type="NCBI Taxonomy" id="2049916"/>
    <lineage>
        <taxon>Bacteria</taxon>
        <taxon>Pseudomonadati</taxon>
        <taxon>Bacteroidota</taxon>
        <taxon>Chitinophagia</taxon>
        <taxon>Chitinophagales</taxon>
        <taxon>Chitinophagaceae</taxon>
        <taxon>Rurimicrobium</taxon>
    </lineage>
</organism>